<proteinExistence type="predicted"/>
<dbReference type="EMBL" id="JACCKX010000001">
    <property type="protein sequence ID" value="NZA01398.1"/>
    <property type="molecule type" value="Genomic_DNA"/>
</dbReference>
<feature type="transmembrane region" description="Helical" evidence="1">
    <location>
        <begin position="45"/>
        <end position="66"/>
    </location>
</feature>
<keyword evidence="1" id="KW-0812">Transmembrane</keyword>
<name>A0A853IX87_9BURK</name>
<protein>
    <submittedName>
        <fullName evidence="2">Uncharacterized protein</fullName>
    </submittedName>
</protein>
<dbReference type="AlphaFoldDB" id="A0A853IX87"/>
<dbReference type="Proteomes" id="UP000589716">
    <property type="component" value="Unassembled WGS sequence"/>
</dbReference>
<organism evidence="2 3">
    <name type="scientific">Ottowia beijingensis</name>
    <dbReference type="NCBI Taxonomy" id="1207057"/>
    <lineage>
        <taxon>Bacteria</taxon>
        <taxon>Pseudomonadati</taxon>
        <taxon>Pseudomonadota</taxon>
        <taxon>Betaproteobacteria</taxon>
        <taxon>Burkholderiales</taxon>
        <taxon>Comamonadaceae</taxon>
        <taxon>Ottowia</taxon>
    </lineage>
</organism>
<reference evidence="2 3" key="1">
    <citation type="submission" date="2020-07" db="EMBL/GenBank/DDBJ databases">
        <authorList>
            <person name="Maaloum M."/>
        </authorList>
    </citation>
    <scope>NUCLEOTIDE SEQUENCE [LARGE SCALE GENOMIC DNA]</scope>
    <source>
        <strain evidence="2 3">GCS-AN-3</strain>
    </source>
</reference>
<evidence type="ECO:0000313" key="2">
    <source>
        <dbReference type="EMBL" id="NZA01398.1"/>
    </source>
</evidence>
<evidence type="ECO:0000256" key="1">
    <source>
        <dbReference type="SAM" id="Phobius"/>
    </source>
</evidence>
<keyword evidence="3" id="KW-1185">Reference proteome</keyword>
<keyword evidence="1" id="KW-0472">Membrane</keyword>
<dbReference type="RefSeq" id="WP_180549879.1">
    <property type="nucleotide sequence ID" value="NZ_JACCKX010000001.1"/>
</dbReference>
<accession>A0A853IX87</accession>
<keyword evidence="1" id="KW-1133">Transmembrane helix</keyword>
<gene>
    <name evidence="2" type="ORF">H0I39_05790</name>
</gene>
<evidence type="ECO:0000313" key="3">
    <source>
        <dbReference type="Proteomes" id="UP000589716"/>
    </source>
</evidence>
<sequence length="110" mass="11370">MATNTHTPDFQDTIPAACRANKARPPRSPAADADDLVTLLSPERVVVVIGLLTMVVLLLASIAGVAQAQVRKGHDFQFAQSPAPAQAATVYSSHGGARVDDLGPVAALSN</sequence>
<comment type="caution">
    <text evidence="2">The sequence shown here is derived from an EMBL/GenBank/DDBJ whole genome shotgun (WGS) entry which is preliminary data.</text>
</comment>